<organism evidence="1 2">
    <name type="scientific">Methylovulum psychrotolerans</name>
    <dbReference type="NCBI Taxonomy" id="1704499"/>
    <lineage>
        <taxon>Bacteria</taxon>
        <taxon>Pseudomonadati</taxon>
        <taxon>Pseudomonadota</taxon>
        <taxon>Gammaproteobacteria</taxon>
        <taxon>Methylococcales</taxon>
        <taxon>Methylococcaceae</taxon>
        <taxon>Methylovulum</taxon>
    </lineage>
</organism>
<evidence type="ECO:0000313" key="2">
    <source>
        <dbReference type="Proteomes" id="UP000237423"/>
    </source>
</evidence>
<sequence length="305" mass="33860">MADKLKNTKAVKKIINAAVDIAMNPASSNDVAFMNKSLVQANLPHSKPKSDVWVRKNGNLSLVVQAGLDENGESYGLPYGTLPRLGLLLLITKAVKAKSRRIELGNTLNDFIRELGLNPNTGGGKRGDAKRVIEQMNRLFNARFSFIEAVTDLKGNTGKRRLNMEVAPKTELWWDIKKTEQGSLFESWIELGEDFFNAITATPVPLDFRAAVALKQSPLALDIYILLCYEAFRASKSGKSRFIPWASLHEQMGGSYSDVKDFKRKFKQALRKVRSVAPTIQINEENGGIRIIPDSLPAIATNKVM</sequence>
<evidence type="ECO:0000313" key="1">
    <source>
        <dbReference type="EMBL" id="POZ49657.1"/>
    </source>
</evidence>
<dbReference type="RefSeq" id="WP_103975953.1">
    <property type="nucleotide sequence ID" value="NZ_PGFZ01000034.1"/>
</dbReference>
<dbReference type="Pfam" id="PF04796">
    <property type="entry name" value="RepA_C"/>
    <property type="match status" value="1"/>
</dbReference>
<reference evidence="1 2" key="1">
    <citation type="submission" date="2017-11" db="EMBL/GenBank/DDBJ databases">
        <title>Draft Genome Sequence of Methylobacter psychrotolerans Sph1T, an Obligate Methanotroph from Low-Temperature Environments.</title>
        <authorList>
            <person name="Oshkin I.Y."/>
            <person name="Miroshnikov K."/>
            <person name="Belova S.E."/>
            <person name="Korzhenkov A."/>
            <person name="Toshchakov S.V."/>
            <person name="Dedysh S.N."/>
        </authorList>
    </citation>
    <scope>NUCLEOTIDE SEQUENCE [LARGE SCALE GENOMIC DNA]</scope>
    <source>
        <strain evidence="1 2">Sph1</strain>
    </source>
</reference>
<dbReference type="Proteomes" id="UP000237423">
    <property type="component" value="Unassembled WGS sequence"/>
</dbReference>
<dbReference type="AlphaFoldDB" id="A0A2S5CFW7"/>
<accession>A0A2S5CFW7</accession>
<dbReference type="InterPro" id="IPR006881">
    <property type="entry name" value="RepA_C"/>
</dbReference>
<name>A0A2S5CFW7_9GAMM</name>
<proteinExistence type="predicted"/>
<comment type="caution">
    <text evidence="1">The sequence shown here is derived from an EMBL/GenBank/DDBJ whole genome shotgun (WGS) entry which is preliminary data.</text>
</comment>
<evidence type="ECO:0008006" key="3">
    <source>
        <dbReference type="Google" id="ProtNLM"/>
    </source>
</evidence>
<dbReference type="EMBL" id="PGFZ01000034">
    <property type="protein sequence ID" value="POZ49657.1"/>
    <property type="molecule type" value="Genomic_DNA"/>
</dbReference>
<protein>
    <recommendedName>
        <fullName evidence="3">Plasmid encoded RepA protein</fullName>
    </recommendedName>
</protein>
<gene>
    <name evidence="1" type="ORF">AADEFJLK_04573</name>
</gene>